<evidence type="ECO:0000313" key="1">
    <source>
        <dbReference type="EMBL" id="RSX51446.1"/>
    </source>
</evidence>
<proteinExistence type="predicted"/>
<comment type="caution">
    <text evidence="1">The sequence shown here is derived from an EMBL/GenBank/DDBJ whole genome shotgun (WGS) entry which is preliminary data.</text>
</comment>
<name>A0A430FF33_9BIFI</name>
<accession>A0A430FF33</accession>
<keyword evidence="2" id="KW-1185">Reference proteome</keyword>
<organism evidence="1 2">
    <name type="scientific">Bifidobacterium callimiconis</name>
    <dbReference type="NCBI Taxonomy" id="2306973"/>
    <lineage>
        <taxon>Bacteria</taxon>
        <taxon>Bacillati</taxon>
        <taxon>Actinomycetota</taxon>
        <taxon>Actinomycetes</taxon>
        <taxon>Bifidobacteriales</taxon>
        <taxon>Bifidobacteriaceae</taxon>
        <taxon>Bifidobacterium</taxon>
    </lineage>
</organism>
<dbReference type="EMBL" id="QXGJ01000003">
    <property type="protein sequence ID" value="RSX51446.1"/>
    <property type="molecule type" value="Genomic_DNA"/>
</dbReference>
<sequence>MEPTAVPITEPAMPIFAENRKDVTAASAPAMTGTVDMFLKNFLNNGPLYMDFSCDVFRYQGSA</sequence>
<gene>
    <name evidence="1" type="ORF">D2E23_0709</name>
</gene>
<evidence type="ECO:0000313" key="2">
    <source>
        <dbReference type="Proteomes" id="UP000288607"/>
    </source>
</evidence>
<dbReference type="RefSeq" id="WP_164520655.1">
    <property type="nucleotide sequence ID" value="NZ_QXGJ01000003.1"/>
</dbReference>
<dbReference type="Proteomes" id="UP000288607">
    <property type="component" value="Unassembled WGS sequence"/>
</dbReference>
<dbReference type="AlphaFoldDB" id="A0A430FF33"/>
<protein>
    <submittedName>
        <fullName evidence="1">Uncharacterized protein</fullName>
    </submittedName>
</protein>
<reference evidence="1 2" key="1">
    <citation type="submission" date="2018-09" db="EMBL/GenBank/DDBJ databases">
        <title>Characterization of the phylogenetic diversity of five novel species belonging to the genus Bifidobacterium.</title>
        <authorList>
            <person name="Lugli G.A."/>
            <person name="Duranti S."/>
            <person name="Milani C."/>
        </authorList>
    </citation>
    <scope>NUCLEOTIDE SEQUENCE [LARGE SCALE GENOMIC DNA]</scope>
    <source>
        <strain evidence="1 2">2028B</strain>
    </source>
</reference>